<dbReference type="RefSeq" id="WP_062647540.1">
    <property type="nucleotide sequence ID" value="NZ_LPUR01000001.1"/>
</dbReference>
<reference evidence="2" key="1">
    <citation type="submission" date="2015-12" db="EMBL/GenBank/DDBJ databases">
        <title>Genome sequence of a biocontrol rhizobacterium Chryseobacterium kwangjuense strain KJ1R5 isolated from pepper (Capsicum annuum L.).</title>
        <authorList>
            <person name="Jeong J.-J."/>
            <person name="Park H."/>
            <person name="Mannaa M."/>
            <person name="Sang M.K."/>
            <person name="Choi I.-G."/>
            <person name="Kim K.D."/>
        </authorList>
    </citation>
    <scope>NUCLEOTIDE SEQUENCE [LARGE SCALE GENOMIC DNA]</scope>
    <source>
        <strain evidence="2">KJ1R5</strain>
    </source>
</reference>
<comment type="caution">
    <text evidence="1">The sequence shown here is derived from an EMBL/GenBank/DDBJ whole genome shotgun (WGS) entry which is preliminary data.</text>
</comment>
<evidence type="ECO:0008006" key="3">
    <source>
        <dbReference type="Google" id="ProtNLM"/>
    </source>
</evidence>
<dbReference type="Proteomes" id="UP000070513">
    <property type="component" value="Unassembled WGS sequence"/>
</dbReference>
<dbReference type="NCBIfam" id="TIGR01200">
    <property type="entry name" value="GLPGLI"/>
    <property type="match status" value="1"/>
</dbReference>
<organism evidence="1 2">
    <name type="scientific">Chryseobacterium kwangjuense</name>
    <dbReference type="NCBI Taxonomy" id="267125"/>
    <lineage>
        <taxon>Bacteria</taxon>
        <taxon>Pseudomonadati</taxon>
        <taxon>Bacteroidota</taxon>
        <taxon>Flavobacteriia</taxon>
        <taxon>Flavobacteriales</taxon>
        <taxon>Weeksellaceae</taxon>
        <taxon>Chryseobacterium group</taxon>
        <taxon>Chryseobacterium</taxon>
    </lineage>
</organism>
<name>A0A135WI70_9FLAO</name>
<sequence>MKKFLFLLSHIIFGLFTAQNQLHIQYLNVRSTVANVYEDLYTDGKHVISIQNGNVMWTNPSFDTKKKGVDRYYISNLSTEERNFFFTTRLDDVGDYFVYDKIPQFKWSIDKETTKKILGYNCFKATSIFRGSPITAFYTEEIPYSVGPFKFFGLPGAILDVRVDNKNYDLWKAVKITLNDDSKIDYQPKFPDYQKVNMEDFVKLKDKNYASNKAIVAGSTSKTVSVRLGVEKVFEWETQSSDSVK</sequence>
<evidence type="ECO:0000313" key="2">
    <source>
        <dbReference type="Proteomes" id="UP000070513"/>
    </source>
</evidence>
<accession>A0A135WI70</accession>
<dbReference type="OrthoDB" id="1440774at2"/>
<reference evidence="1 2" key="2">
    <citation type="journal article" date="2016" name="Genome Announc.">
        <title>Draft Genome Sequence of a Biocontrol Rhizobacterium, Chryseobacterium kwangjuense Strain KJ1R5, Isolated from Pepper (Capsicum annuum).</title>
        <authorList>
            <person name="Jeong J.J."/>
            <person name="Park H."/>
            <person name="Park B.H."/>
            <person name="Mannaa M."/>
            <person name="Sang M.K."/>
            <person name="Choi I.G."/>
            <person name="Kim K.D."/>
        </authorList>
    </citation>
    <scope>NUCLEOTIDE SEQUENCE [LARGE SCALE GENOMIC DNA]</scope>
    <source>
        <strain evidence="1 2">KJ1R5</strain>
    </source>
</reference>
<gene>
    <name evidence="1" type="ORF">AU378_02165</name>
</gene>
<evidence type="ECO:0000313" key="1">
    <source>
        <dbReference type="EMBL" id="KXH84591.1"/>
    </source>
</evidence>
<protein>
    <recommendedName>
        <fullName evidence="3">GLPGLI family protein</fullName>
    </recommendedName>
</protein>
<dbReference type="AlphaFoldDB" id="A0A135WI70"/>
<dbReference type="InterPro" id="IPR005901">
    <property type="entry name" value="GLPGLI"/>
</dbReference>
<dbReference type="Pfam" id="PF22252">
    <property type="entry name" value="PNGase_F-II_N"/>
    <property type="match status" value="1"/>
</dbReference>
<proteinExistence type="predicted"/>
<dbReference type="EMBL" id="LPUR01000001">
    <property type="protein sequence ID" value="KXH84591.1"/>
    <property type="molecule type" value="Genomic_DNA"/>
</dbReference>